<dbReference type="KEGG" id="meti:DK427_00850"/>
<evidence type="ECO:0000256" key="3">
    <source>
        <dbReference type="ARBA" id="ARBA00022679"/>
    </source>
</evidence>
<evidence type="ECO:0000256" key="2">
    <source>
        <dbReference type="ARBA" id="ARBA00022676"/>
    </source>
</evidence>
<dbReference type="SUPFAM" id="SSF53448">
    <property type="entry name" value="Nucleotide-diphospho-sugar transferases"/>
    <property type="match status" value="1"/>
</dbReference>
<evidence type="ECO:0000256" key="1">
    <source>
        <dbReference type="ARBA" id="ARBA00006739"/>
    </source>
</evidence>
<keyword evidence="8" id="KW-1185">Reference proteome</keyword>
<keyword evidence="3" id="KW-0808">Transferase</keyword>
<evidence type="ECO:0000256" key="4">
    <source>
        <dbReference type="SAM" id="MobiDB-lite"/>
    </source>
</evidence>
<organism evidence="7 8">
    <name type="scientific">Methylobacterium radiodurans</name>
    <dbReference type="NCBI Taxonomy" id="2202828"/>
    <lineage>
        <taxon>Bacteria</taxon>
        <taxon>Pseudomonadati</taxon>
        <taxon>Pseudomonadota</taxon>
        <taxon>Alphaproteobacteria</taxon>
        <taxon>Hyphomicrobiales</taxon>
        <taxon>Methylobacteriaceae</taxon>
        <taxon>Methylobacterium</taxon>
    </lineage>
</organism>
<feature type="region of interest" description="Disordered" evidence="4">
    <location>
        <begin position="1"/>
        <end position="26"/>
    </location>
</feature>
<dbReference type="GO" id="GO:0016757">
    <property type="term" value="F:glycosyltransferase activity"/>
    <property type="evidence" value="ECO:0007669"/>
    <property type="project" value="UniProtKB-KW"/>
</dbReference>
<dbReference type="EMBL" id="CP029551">
    <property type="protein sequence ID" value="AWN34472.1"/>
    <property type="molecule type" value="Genomic_DNA"/>
</dbReference>
<gene>
    <name evidence="7" type="ORF">DK427_00850</name>
</gene>
<feature type="compositionally biased region" description="Basic and acidic residues" evidence="4">
    <location>
        <begin position="1"/>
        <end position="25"/>
    </location>
</feature>
<feature type="domain" description="Glycosyltransferase 2-like" evidence="6">
    <location>
        <begin position="411"/>
        <end position="587"/>
    </location>
</feature>
<feature type="domain" description="Glycosyl transferase family 1" evidence="5">
    <location>
        <begin position="905"/>
        <end position="1040"/>
    </location>
</feature>
<dbReference type="InterPro" id="IPR001173">
    <property type="entry name" value="Glyco_trans_2-like"/>
</dbReference>
<dbReference type="Gene3D" id="3.40.50.2000">
    <property type="entry name" value="Glycogen Phosphorylase B"/>
    <property type="match status" value="2"/>
</dbReference>
<evidence type="ECO:0000259" key="6">
    <source>
        <dbReference type="Pfam" id="PF00535"/>
    </source>
</evidence>
<name>A0A2U8VM41_9HYPH</name>
<dbReference type="OrthoDB" id="9771846at2"/>
<dbReference type="Pfam" id="PF00535">
    <property type="entry name" value="Glycos_transf_2"/>
    <property type="match status" value="1"/>
</dbReference>
<sequence length="1068" mass="115272">MVPAQRRREGRGVSRTDRNRYEEPRPLGTPMLWSRAALDLLKQLKRLGTDGRRWLRRPGSVTWAAPFNGGVAVALEPGTAPDSVRIAVRMGDAPERAIEGVEVFAGDGAPLLVAPLPRAGAGSCTLSVQTGGRTHRQSFVLGPGRYAGRIEGVRDYGLEGWVSPLFPCDTPRVQLVIDGEAGEPVPLDRFRRFLMAGGEGGWNAFRLPLPPRVLDGSEHRLGVRAGETLLDLGSWRARPKFHIETAGSDGLSGWYFDRSAEDAPTTLRIVTDGITRASATTHARADLRAAFGRGWASFAFEEPIEPGSLLVAGPEGSGRVVGRVGSDLLGRIGAHRAEARAALLGSDGRASERAALSLARRRALRARIHDVERRAPTASIAFQPGAAAGSAPSFTPGEAVRPTVQPPPVCAIVPVYDGLADLRLCLAALLPQLALRRVRAILIDDASPDPEVGRYLAELESRRYPGLTIVRNAQNLGFIATVNRGLAMLARGEDALLLNADTVLPPGAVERLARHCHVRPGIASVTPMSNTATILSFPSTTEHNPAPLGLDAAALDAAFAGHGAEPVEIPTGVGFCMHLNRAALDEVGPLSLDWGRGYCEEVEWCLTARDLGWVHLAATDTFVMHEGSVSFTPAARLALLAVNHARLEALYPDYVPELEAFTRADPLEPLREAVLLRLLAGRFARLTLHLTHGFGGGTKRFIADLCALPRAPEHEVAVLRPVDTDGEDRRWELSLDRAGVSLTLKADRIEPLLAGLEARGVAVALHVHARLFLTGDVLAGLLDGRRPYAVTLHDFQWYCPRVNLTDGRRFYCGEPPPQVCQICVARDLDYDFADQAGLIQSDMPGFLAFNARLLRGASALLAPSHDTAGRYARRFGLTDIAVVPHPEPDPKPVPDRSRRARNPGAPLHVAVVGAIAEHKGYEILLRLCEQAARERAPLFLTVIGHTIDTPRLLRFGNAAVTGLYAPEELPRLLAETDPDLVFLPSVWPETYSYVLSEIREAGYPTVAFDLGAPAERIRAEGGGHLIPPTRDAKVLLDALLALGDPPALTPVPRPPVLNLEAYYRACGF</sequence>
<dbReference type="Gene3D" id="3.90.550.10">
    <property type="entry name" value="Spore Coat Polysaccharide Biosynthesis Protein SpsA, Chain A"/>
    <property type="match status" value="1"/>
</dbReference>
<dbReference type="Proteomes" id="UP000246058">
    <property type="component" value="Chromosome"/>
</dbReference>
<dbReference type="PANTHER" id="PTHR43179:SF12">
    <property type="entry name" value="GALACTOFURANOSYLTRANSFERASE GLFT2"/>
    <property type="match status" value="1"/>
</dbReference>
<evidence type="ECO:0000259" key="5">
    <source>
        <dbReference type="Pfam" id="PF00534"/>
    </source>
</evidence>
<keyword evidence="2" id="KW-0328">Glycosyltransferase</keyword>
<dbReference type="Pfam" id="PF00534">
    <property type="entry name" value="Glycos_transf_1"/>
    <property type="match status" value="1"/>
</dbReference>
<evidence type="ECO:0000313" key="8">
    <source>
        <dbReference type="Proteomes" id="UP000246058"/>
    </source>
</evidence>
<comment type="similarity">
    <text evidence="1">Belongs to the glycosyltransferase 2 family.</text>
</comment>
<dbReference type="AlphaFoldDB" id="A0A2U8VM41"/>
<dbReference type="InterPro" id="IPR001296">
    <property type="entry name" value="Glyco_trans_1"/>
</dbReference>
<reference evidence="7 8" key="1">
    <citation type="submission" date="2018-05" db="EMBL/GenBank/DDBJ databases">
        <title>Complete Genome Sequence of Methylobacterium sp. 17Sr1-43.</title>
        <authorList>
            <person name="Srinivasan S."/>
        </authorList>
    </citation>
    <scope>NUCLEOTIDE SEQUENCE [LARGE SCALE GENOMIC DNA]</scope>
    <source>
        <strain evidence="7 8">17Sr1-43</strain>
    </source>
</reference>
<dbReference type="InterPro" id="IPR029044">
    <property type="entry name" value="Nucleotide-diphossugar_trans"/>
</dbReference>
<protein>
    <submittedName>
        <fullName evidence="7">Uncharacterized protein</fullName>
    </submittedName>
</protein>
<proteinExistence type="inferred from homology"/>
<dbReference type="SUPFAM" id="SSF53756">
    <property type="entry name" value="UDP-Glycosyltransferase/glycogen phosphorylase"/>
    <property type="match status" value="1"/>
</dbReference>
<evidence type="ECO:0000313" key="7">
    <source>
        <dbReference type="EMBL" id="AWN34472.1"/>
    </source>
</evidence>
<dbReference type="PANTHER" id="PTHR43179">
    <property type="entry name" value="RHAMNOSYLTRANSFERASE WBBL"/>
    <property type="match status" value="1"/>
</dbReference>
<accession>A0A2U8VM41</accession>